<dbReference type="SMART" id="SM00248">
    <property type="entry name" value="ANK"/>
    <property type="match status" value="11"/>
</dbReference>
<feature type="compositionally biased region" description="Basic and acidic residues" evidence="1">
    <location>
        <begin position="550"/>
        <end position="587"/>
    </location>
</feature>
<dbReference type="PROSITE" id="PS50088">
    <property type="entry name" value="ANK_REPEAT"/>
    <property type="match status" value="7"/>
</dbReference>
<evidence type="ECO:0000313" key="2">
    <source>
        <dbReference type="EnsemblMetazoa" id="PPA18953.1"/>
    </source>
</evidence>
<dbReference type="Pfam" id="PF12796">
    <property type="entry name" value="Ank_2"/>
    <property type="match status" value="3"/>
</dbReference>
<feature type="compositionally biased region" description="Basic and acidic residues" evidence="1">
    <location>
        <begin position="597"/>
        <end position="607"/>
    </location>
</feature>
<sequence>MYILLTSISILSYSNPLHNKPDVDIFNPLSISHFRREFHSFSSSSTMFRSLLMAENSSLLHAIERQDSIETNRLLDEFPSEVSHKDSDGRVALHYAADLMRIETVKKIIDNDPSLIDVPDVDGMTPLTMAVQAGREDVVNLLLDRGASISHMDENGHSLVHWAVVSAQLGTLNVLIERGAPLDVKDHNGATPLHYATAMDGLPDNVETSILLTLIRKAPVNARDLDERTPLMWAASNGNIDALLSLKQAGGEINAVDRDRMNVLHMAASHGSAEMTEKVLELVPITMVNQKERSGCTPLFYSVAHGYYEPARLLLSKDANPNHQDINLRTPAHIAAAKGQLRILKLLKQFGGSFEMQNYRGDIPLHEAVQTGSKDVVEWLLGLHPSTVNAASHTGRTSLHIAAAKGHIAIVILLCGQSAHVNPLMLLRKELATPLDLAIQQDHQVVVDYLRMRQEALTADQMPDDVRRESRVHIEESIMDAKSKLGQNHRGIDSEEEMENRKNRQRNPRGAVEFRGQREVLSRDSSIDEERRITHATSTTDLKSGEEDERGTRLVEERIEKIIREEMRAAREEKDGEKSPNDRERNGSKKKRRQKRDVKENEEKTSSEEDDRINRNSSRSTNEENGKSRGRGRKKNTESGDNNGMSDGSEEELNEKENGEGSEEKGKLSSSTKMKRSSSKKSSANKKGKTRLTPPLEEEGEYDIFEDEWEELSDAHPTGKDAQRRYLHEKSIFQELTHLKRMQIQYGKVQERVLVHSLVGNFCKMHGLNPADYKFSSFYSWEKYLYEQLKSIYMEERERLLTSNTNGGTRPNHAQRLNKFETKLRQARAVPLNDRIRELTRIYGSASMTAGKKVQQRNLFPGQKRCDCLGKHLLVKST</sequence>
<name>A0A2A6CT76_PRIPA</name>
<dbReference type="InterPro" id="IPR002110">
    <property type="entry name" value="Ankyrin_rpt"/>
</dbReference>
<dbReference type="Pfam" id="PF13637">
    <property type="entry name" value="Ank_4"/>
    <property type="match status" value="2"/>
</dbReference>
<dbReference type="GO" id="GO:1904108">
    <property type="term" value="P:protein localization to ciliary inversin compartment"/>
    <property type="evidence" value="ECO:0000318"/>
    <property type="project" value="GO_Central"/>
</dbReference>
<evidence type="ECO:0000313" key="3">
    <source>
        <dbReference type="Proteomes" id="UP000005239"/>
    </source>
</evidence>
<reference evidence="2" key="2">
    <citation type="submission" date="2022-06" db="UniProtKB">
        <authorList>
            <consortium name="EnsemblMetazoa"/>
        </authorList>
    </citation>
    <scope>IDENTIFICATION</scope>
    <source>
        <strain evidence="2">PS312</strain>
    </source>
</reference>
<feature type="compositionally biased region" description="Basic residues" evidence="1">
    <location>
        <begin position="673"/>
        <end position="690"/>
    </location>
</feature>
<dbReference type="PROSITE" id="PS50297">
    <property type="entry name" value="ANK_REP_REGION"/>
    <property type="match status" value="7"/>
</dbReference>
<dbReference type="OrthoDB" id="10258888at2759"/>
<protein>
    <submittedName>
        <fullName evidence="2">Nphp-2</fullName>
    </submittedName>
</protein>
<feature type="compositionally biased region" description="Basic and acidic residues" evidence="1">
    <location>
        <begin position="515"/>
        <end position="533"/>
    </location>
</feature>
<accession>A0A8R1YIN6</accession>
<dbReference type="InterPro" id="IPR052391">
    <property type="entry name" value="E3_Ligase-Neurotoxin"/>
</dbReference>
<accession>A0A2A6CT76</accession>
<dbReference type="PANTHER" id="PTHR24133:SF40">
    <property type="entry name" value="ANKYRIN REPEAT DOMAIN 44"/>
    <property type="match status" value="1"/>
</dbReference>
<feature type="compositionally biased region" description="Basic and acidic residues" evidence="1">
    <location>
        <begin position="655"/>
        <end position="667"/>
    </location>
</feature>
<dbReference type="Gene3D" id="1.25.40.20">
    <property type="entry name" value="Ankyrin repeat-containing domain"/>
    <property type="match status" value="3"/>
</dbReference>
<evidence type="ECO:0000256" key="1">
    <source>
        <dbReference type="SAM" id="MobiDB-lite"/>
    </source>
</evidence>
<reference evidence="3" key="1">
    <citation type="journal article" date="2008" name="Nat. Genet.">
        <title>The Pristionchus pacificus genome provides a unique perspective on nematode lifestyle and parasitism.</title>
        <authorList>
            <person name="Dieterich C."/>
            <person name="Clifton S.W."/>
            <person name="Schuster L.N."/>
            <person name="Chinwalla A."/>
            <person name="Delehaunty K."/>
            <person name="Dinkelacker I."/>
            <person name="Fulton L."/>
            <person name="Fulton R."/>
            <person name="Godfrey J."/>
            <person name="Minx P."/>
            <person name="Mitreva M."/>
            <person name="Roeseler W."/>
            <person name="Tian H."/>
            <person name="Witte H."/>
            <person name="Yang S.P."/>
            <person name="Wilson R.K."/>
            <person name="Sommer R.J."/>
        </authorList>
    </citation>
    <scope>NUCLEOTIDE SEQUENCE [LARGE SCALE GENOMIC DNA]</scope>
    <source>
        <strain evidence="3">PS312</strain>
    </source>
</reference>
<dbReference type="SUPFAM" id="SSF48403">
    <property type="entry name" value="Ankyrin repeat"/>
    <property type="match status" value="1"/>
</dbReference>
<dbReference type="InterPro" id="IPR036770">
    <property type="entry name" value="Ankyrin_rpt-contain_sf"/>
</dbReference>
<dbReference type="AlphaFoldDB" id="A0A2A6CT76"/>
<dbReference type="PANTHER" id="PTHR24133">
    <property type="entry name" value="ANKYRIN DOMAIN-CONTAINING"/>
    <property type="match status" value="1"/>
</dbReference>
<dbReference type="EnsemblMetazoa" id="PPA18953.1">
    <property type="protein sequence ID" value="PPA18953.1"/>
    <property type="gene ID" value="WBGene00108507"/>
</dbReference>
<keyword evidence="3" id="KW-1185">Reference proteome</keyword>
<gene>
    <name evidence="2" type="primary">WBGene00108507</name>
</gene>
<organism evidence="2 3">
    <name type="scientific">Pristionchus pacificus</name>
    <name type="common">Parasitic nematode worm</name>
    <dbReference type="NCBI Taxonomy" id="54126"/>
    <lineage>
        <taxon>Eukaryota</taxon>
        <taxon>Metazoa</taxon>
        <taxon>Ecdysozoa</taxon>
        <taxon>Nematoda</taxon>
        <taxon>Chromadorea</taxon>
        <taxon>Rhabditida</taxon>
        <taxon>Rhabditina</taxon>
        <taxon>Diplogasteromorpha</taxon>
        <taxon>Diplogasteroidea</taxon>
        <taxon>Neodiplogasteridae</taxon>
        <taxon>Pristionchus</taxon>
    </lineage>
</organism>
<dbReference type="GO" id="GO:0005929">
    <property type="term" value="C:cilium"/>
    <property type="evidence" value="ECO:0000318"/>
    <property type="project" value="GO_Central"/>
</dbReference>
<proteinExistence type="predicted"/>
<feature type="region of interest" description="Disordered" evidence="1">
    <location>
        <begin position="483"/>
        <end position="700"/>
    </location>
</feature>
<dbReference type="Proteomes" id="UP000005239">
    <property type="component" value="Unassembled WGS sequence"/>
</dbReference>